<evidence type="ECO:0000313" key="1">
    <source>
        <dbReference type="EMBL" id="MFD1203556.1"/>
    </source>
</evidence>
<name>A0ABW3TS39_9BACL</name>
<dbReference type="RefSeq" id="WP_381479416.1">
    <property type="nucleotide sequence ID" value="NZ_JBHTLT010000001.1"/>
</dbReference>
<accession>A0ABW3TS39</accession>
<proteinExistence type="predicted"/>
<organism evidence="1 2">
    <name type="scientific">Sporosarcina contaminans</name>
    <dbReference type="NCBI Taxonomy" id="633403"/>
    <lineage>
        <taxon>Bacteria</taxon>
        <taxon>Bacillati</taxon>
        <taxon>Bacillota</taxon>
        <taxon>Bacilli</taxon>
        <taxon>Bacillales</taxon>
        <taxon>Caryophanaceae</taxon>
        <taxon>Sporosarcina</taxon>
    </lineage>
</organism>
<reference evidence="2" key="1">
    <citation type="journal article" date="2019" name="Int. J. Syst. Evol. Microbiol.">
        <title>The Global Catalogue of Microorganisms (GCM) 10K type strain sequencing project: providing services to taxonomists for standard genome sequencing and annotation.</title>
        <authorList>
            <consortium name="The Broad Institute Genomics Platform"/>
            <consortium name="The Broad Institute Genome Sequencing Center for Infectious Disease"/>
            <person name="Wu L."/>
            <person name="Ma J."/>
        </authorList>
    </citation>
    <scope>NUCLEOTIDE SEQUENCE [LARGE SCALE GENOMIC DNA]</scope>
    <source>
        <strain evidence="2">CCUG 53915</strain>
    </source>
</reference>
<comment type="caution">
    <text evidence="1">The sequence shown here is derived from an EMBL/GenBank/DDBJ whole genome shotgun (WGS) entry which is preliminary data.</text>
</comment>
<dbReference type="EMBL" id="JBHTLT010000001">
    <property type="protein sequence ID" value="MFD1203556.1"/>
    <property type="molecule type" value="Genomic_DNA"/>
</dbReference>
<sequence length="49" mass="5507">MKRIINKDKNGHIIKDLSKVKLPKELEVSLFKILNPGITVEEVKFSGAS</sequence>
<gene>
    <name evidence="1" type="ORF">ACFQ38_00195</name>
</gene>
<protein>
    <submittedName>
        <fullName evidence="1">Uncharacterized protein</fullName>
    </submittedName>
</protein>
<keyword evidence="2" id="KW-1185">Reference proteome</keyword>
<evidence type="ECO:0000313" key="2">
    <source>
        <dbReference type="Proteomes" id="UP001597231"/>
    </source>
</evidence>
<dbReference type="Proteomes" id="UP001597231">
    <property type="component" value="Unassembled WGS sequence"/>
</dbReference>